<dbReference type="InterPro" id="IPR005225">
    <property type="entry name" value="Small_GTP-bd"/>
</dbReference>
<reference evidence="3 4" key="1">
    <citation type="submission" date="2008-07" db="EMBL/GenBank/DDBJ databases">
        <authorList>
            <person name="Tandeau de Marsac N."/>
            <person name="Ferriera S."/>
            <person name="Johnson J."/>
            <person name="Kravitz S."/>
            <person name="Beeson K."/>
            <person name="Sutton G."/>
            <person name="Rogers Y.-H."/>
            <person name="Friedman R."/>
            <person name="Frazier M."/>
            <person name="Venter J.C."/>
        </authorList>
    </citation>
    <scope>NUCLEOTIDE SEQUENCE [LARGE SCALE GENOMIC DNA]</scope>
    <source>
        <strain evidence="3 4">PCC 7420</strain>
    </source>
</reference>
<keyword evidence="4" id="KW-1185">Reference proteome</keyword>
<dbReference type="OrthoDB" id="7957980at2"/>
<sequence>MLGDFSVGKTSLIRRFVERQFSDKYLSTVGVKISRKTVEVQAKTPKKALQVQMLIWDLEGNTKFKTVTPMYLQGATSAVIVADVSRQVTIDHISDHLQAFLSVNPKGFGIVALNKADLLSEKQQEDLLDKCQLNYPNKIAAVYPTSAKTGKNVDDIFLTLAQRMVE</sequence>
<dbReference type="eggNOG" id="COG1100">
    <property type="taxonomic scope" value="Bacteria"/>
</dbReference>
<dbReference type="SMART" id="SM00175">
    <property type="entry name" value="RAB"/>
    <property type="match status" value="1"/>
</dbReference>
<proteinExistence type="predicted"/>
<dbReference type="FunFam" id="3.40.50.300:FF:001447">
    <property type="entry name" value="Ras-related protein Rab-1B"/>
    <property type="match status" value="1"/>
</dbReference>
<dbReference type="HOGENOM" id="CLU_041217_10_6_3"/>
<accession>B4VQ05</accession>
<keyword evidence="2" id="KW-0342">GTP-binding</keyword>
<dbReference type="SMART" id="SM00173">
    <property type="entry name" value="RAS"/>
    <property type="match status" value="1"/>
</dbReference>
<evidence type="ECO:0008006" key="5">
    <source>
        <dbReference type="Google" id="ProtNLM"/>
    </source>
</evidence>
<dbReference type="SUPFAM" id="SSF52540">
    <property type="entry name" value="P-loop containing nucleoside triphosphate hydrolases"/>
    <property type="match status" value="1"/>
</dbReference>
<name>B4VQ05_9CYAN</name>
<evidence type="ECO:0000313" key="3">
    <source>
        <dbReference type="EMBL" id="EDX76033.1"/>
    </source>
</evidence>
<dbReference type="InterPro" id="IPR001806">
    <property type="entry name" value="Small_GTPase"/>
</dbReference>
<evidence type="ECO:0000256" key="1">
    <source>
        <dbReference type="ARBA" id="ARBA00022741"/>
    </source>
</evidence>
<dbReference type="PROSITE" id="PS51419">
    <property type="entry name" value="RAB"/>
    <property type="match status" value="1"/>
</dbReference>
<gene>
    <name evidence="3" type="ORF">MC7420_5467</name>
</gene>
<dbReference type="NCBIfam" id="TIGR00231">
    <property type="entry name" value="small_GTP"/>
    <property type="match status" value="1"/>
</dbReference>
<dbReference type="InterPro" id="IPR027417">
    <property type="entry name" value="P-loop_NTPase"/>
</dbReference>
<evidence type="ECO:0000313" key="4">
    <source>
        <dbReference type="Proteomes" id="UP000003835"/>
    </source>
</evidence>
<dbReference type="CDD" id="cd00154">
    <property type="entry name" value="Rab"/>
    <property type="match status" value="1"/>
</dbReference>
<dbReference type="Pfam" id="PF00071">
    <property type="entry name" value="Ras"/>
    <property type="match status" value="1"/>
</dbReference>
<dbReference type="PRINTS" id="PR00449">
    <property type="entry name" value="RASTRNSFRMNG"/>
</dbReference>
<dbReference type="GO" id="GO:0005525">
    <property type="term" value="F:GTP binding"/>
    <property type="evidence" value="ECO:0007669"/>
    <property type="project" value="UniProtKB-KW"/>
</dbReference>
<dbReference type="AlphaFoldDB" id="B4VQ05"/>
<dbReference type="EMBL" id="DS989847">
    <property type="protein sequence ID" value="EDX76033.1"/>
    <property type="molecule type" value="Genomic_DNA"/>
</dbReference>
<dbReference type="PANTHER" id="PTHR47978">
    <property type="match status" value="1"/>
</dbReference>
<dbReference type="Proteomes" id="UP000003835">
    <property type="component" value="Unassembled WGS sequence"/>
</dbReference>
<dbReference type="STRING" id="118168.MC7420_5467"/>
<evidence type="ECO:0000256" key="2">
    <source>
        <dbReference type="ARBA" id="ARBA00023134"/>
    </source>
</evidence>
<protein>
    <recommendedName>
        <fullName evidence="5">GTP-binding protein</fullName>
    </recommendedName>
</protein>
<dbReference type="Gene3D" id="3.40.50.300">
    <property type="entry name" value="P-loop containing nucleotide triphosphate hydrolases"/>
    <property type="match status" value="1"/>
</dbReference>
<keyword evidence="1" id="KW-0547">Nucleotide-binding</keyword>
<dbReference type="GO" id="GO:0003924">
    <property type="term" value="F:GTPase activity"/>
    <property type="evidence" value="ECO:0007669"/>
    <property type="project" value="InterPro"/>
</dbReference>
<organism evidence="3 4">
    <name type="scientific">Coleofasciculus chthonoplastes PCC 7420</name>
    <dbReference type="NCBI Taxonomy" id="118168"/>
    <lineage>
        <taxon>Bacteria</taxon>
        <taxon>Bacillati</taxon>
        <taxon>Cyanobacteriota</taxon>
        <taxon>Cyanophyceae</taxon>
        <taxon>Coleofasciculales</taxon>
        <taxon>Coleofasciculaceae</taxon>
        <taxon>Coleofasciculus</taxon>
    </lineage>
</organism>